<reference evidence="1 2" key="1">
    <citation type="submission" date="2019-05" db="EMBL/GenBank/DDBJ databases">
        <title>Mikania micrantha, genome provides insights into the molecular mechanism of rapid growth.</title>
        <authorList>
            <person name="Liu B."/>
        </authorList>
    </citation>
    <scope>NUCLEOTIDE SEQUENCE [LARGE SCALE GENOMIC DNA]</scope>
    <source>
        <strain evidence="1">NLD-2019</strain>
        <tissue evidence="1">Leaf</tissue>
    </source>
</reference>
<evidence type="ECO:0000313" key="1">
    <source>
        <dbReference type="EMBL" id="KAD4888514.1"/>
    </source>
</evidence>
<dbReference type="EMBL" id="SZYD01000011">
    <property type="protein sequence ID" value="KAD4888514.1"/>
    <property type="molecule type" value="Genomic_DNA"/>
</dbReference>
<comment type="caution">
    <text evidence="1">The sequence shown here is derived from an EMBL/GenBank/DDBJ whole genome shotgun (WGS) entry which is preliminary data.</text>
</comment>
<dbReference type="AlphaFoldDB" id="A0A5N6NHU4"/>
<keyword evidence="2" id="KW-1185">Reference proteome</keyword>
<protein>
    <submittedName>
        <fullName evidence="1">Uncharacterized protein</fullName>
    </submittedName>
</protein>
<gene>
    <name evidence="1" type="ORF">E3N88_20587</name>
</gene>
<dbReference type="Proteomes" id="UP000326396">
    <property type="component" value="Linkage Group LG19"/>
</dbReference>
<accession>A0A5N6NHU4</accession>
<name>A0A5N6NHU4_9ASTR</name>
<sequence>MPVSSSFLGQHNLAFFSNPLKLDVYSQHHKRNPTTTDCFKAMAVSSPAGVNRRSTCDCGVDTMKGCVKEKLLCVKEKTHEKENPNFVSLE</sequence>
<evidence type="ECO:0000313" key="2">
    <source>
        <dbReference type="Proteomes" id="UP000326396"/>
    </source>
</evidence>
<organism evidence="1 2">
    <name type="scientific">Mikania micrantha</name>
    <name type="common">bitter vine</name>
    <dbReference type="NCBI Taxonomy" id="192012"/>
    <lineage>
        <taxon>Eukaryota</taxon>
        <taxon>Viridiplantae</taxon>
        <taxon>Streptophyta</taxon>
        <taxon>Embryophyta</taxon>
        <taxon>Tracheophyta</taxon>
        <taxon>Spermatophyta</taxon>
        <taxon>Magnoliopsida</taxon>
        <taxon>eudicotyledons</taxon>
        <taxon>Gunneridae</taxon>
        <taxon>Pentapetalae</taxon>
        <taxon>asterids</taxon>
        <taxon>campanulids</taxon>
        <taxon>Asterales</taxon>
        <taxon>Asteraceae</taxon>
        <taxon>Asteroideae</taxon>
        <taxon>Heliantheae alliance</taxon>
        <taxon>Eupatorieae</taxon>
        <taxon>Mikania</taxon>
    </lineage>
</organism>
<proteinExistence type="predicted"/>